<evidence type="ECO:0000259" key="3">
    <source>
        <dbReference type="SMART" id="SM00703"/>
    </source>
</evidence>
<dbReference type="EMBL" id="JABXBU010001863">
    <property type="protein sequence ID" value="KAF8782169.1"/>
    <property type="molecule type" value="Genomic_DNA"/>
</dbReference>
<feature type="transmembrane region" description="Helical" evidence="1">
    <location>
        <begin position="469"/>
        <end position="490"/>
    </location>
</feature>
<sequence length="574" mass="65436">MNLFVFTYFTLFAVFVLTRAEEISSTETNNSTVVNAFENSVAGMESNIKSFMNNIMKEMLPHAIRIGMESEASLSCLFDLTKIFRGVQNLDAWAVRMMDATGKPSGGLMEGTSTALGDYDECLDVRSPAGYPVTGEYCLLEIKPPGSIVDAMKEYQVNKERTNHSIANTKSFIGFLQKVRTNPDHVIFRLGICVPSSCSEKAIQSLLDLAFEDFDLPIKVAHCDYKYEFIFETYEIVIISFIMLLIALVIFGTVVSAVNTHKNISTDTSSDKDGNSSTETSETQYHCFHRCVDAFSKLSLCHNIKRLLNCDSEGDASDVIKGMKVLTIMFAIFTHTYALPHPLHLYRFRNTLNFTKFIDEVLFGAIANSSVGADTFFFLAGFHFIYNRWRMVKRTNILSYILKFISVMYIRMIAIQILVGSFLFLMPTFGSGPLWEEFVEGPIDNCKENWWMNLLFIQNFLGPYDICLYQTWILATIMQIFLITTVIVYLMHRWPTYGILTTIFTLILAMVGIAVVTGVADYPATLTIYFYDYRTSIYFWKHLYTQFYAHIGPQCIGMLLAYFISEYPIRKVDK</sequence>
<evidence type="ECO:0000313" key="4">
    <source>
        <dbReference type="EMBL" id="KAF8782169.1"/>
    </source>
</evidence>
<comment type="caution">
    <text evidence="4">The sequence shown here is derived from an EMBL/GenBank/DDBJ whole genome shotgun (WGS) entry which is preliminary data.</text>
</comment>
<feature type="transmembrane region" description="Helical" evidence="1">
    <location>
        <begin position="547"/>
        <end position="564"/>
    </location>
</feature>
<evidence type="ECO:0000313" key="5">
    <source>
        <dbReference type="Proteomes" id="UP000807504"/>
    </source>
</evidence>
<dbReference type="Pfam" id="PF01757">
    <property type="entry name" value="Acyl_transf_3"/>
    <property type="match status" value="1"/>
</dbReference>
<dbReference type="Proteomes" id="UP000807504">
    <property type="component" value="Unassembled WGS sequence"/>
</dbReference>
<name>A0A8T0EZJ8_ARGBR</name>
<accession>A0A8T0EZJ8</accession>
<dbReference type="AlphaFoldDB" id="A0A8T0EZJ8"/>
<evidence type="ECO:0000256" key="1">
    <source>
        <dbReference type="SAM" id="Phobius"/>
    </source>
</evidence>
<reference evidence="4" key="1">
    <citation type="journal article" date="2020" name="bioRxiv">
        <title>Chromosome-level reference genome of the European wasp spider Argiope bruennichi: a resource for studies on range expansion and evolutionary adaptation.</title>
        <authorList>
            <person name="Sheffer M.M."/>
            <person name="Hoppe A."/>
            <person name="Krehenwinkel H."/>
            <person name="Uhl G."/>
            <person name="Kuss A.W."/>
            <person name="Jensen L."/>
            <person name="Jensen C."/>
            <person name="Gillespie R.G."/>
            <person name="Hoff K.J."/>
            <person name="Prost S."/>
        </authorList>
    </citation>
    <scope>NUCLEOTIDE SEQUENCE</scope>
</reference>
<keyword evidence="1" id="KW-1133">Transmembrane helix</keyword>
<gene>
    <name evidence="4" type="ORF">HNY73_012493</name>
</gene>
<feature type="chain" id="PRO_5035908291" evidence="2">
    <location>
        <begin position="21"/>
        <end position="574"/>
    </location>
</feature>
<keyword evidence="1" id="KW-0812">Transmembrane</keyword>
<protein>
    <submittedName>
        <fullName evidence="4">O-acyltransferase like protein like</fullName>
    </submittedName>
</protein>
<reference evidence="4" key="2">
    <citation type="submission" date="2020-06" db="EMBL/GenBank/DDBJ databases">
        <authorList>
            <person name="Sheffer M."/>
        </authorList>
    </citation>
    <scope>NUCLEOTIDE SEQUENCE</scope>
</reference>
<feature type="transmembrane region" description="Helical" evidence="1">
    <location>
        <begin position="397"/>
        <end position="425"/>
    </location>
</feature>
<dbReference type="Pfam" id="PF20146">
    <property type="entry name" value="NRF"/>
    <property type="match status" value="1"/>
</dbReference>
<feature type="domain" description="Nose resistant-to-fluoxetine protein N-terminal" evidence="3">
    <location>
        <begin position="73"/>
        <end position="225"/>
    </location>
</feature>
<keyword evidence="1" id="KW-0472">Membrane</keyword>
<feature type="signal peptide" evidence="2">
    <location>
        <begin position="1"/>
        <end position="20"/>
    </location>
</feature>
<proteinExistence type="predicted"/>
<feature type="transmembrane region" description="Helical" evidence="1">
    <location>
        <begin position="236"/>
        <end position="258"/>
    </location>
</feature>
<dbReference type="InterPro" id="IPR002656">
    <property type="entry name" value="Acyl_transf_3_dom"/>
</dbReference>
<dbReference type="SMART" id="SM00703">
    <property type="entry name" value="NRF"/>
    <property type="match status" value="1"/>
</dbReference>
<organism evidence="4 5">
    <name type="scientific">Argiope bruennichi</name>
    <name type="common">Wasp spider</name>
    <name type="synonym">Aranea bruennichi</name>
    <dbReference type="NCBI Taxonomy" id="94029"/>
    <lineage>
        <taxon>Eukaryota</taxon>
        <taxon>Metazoa</taxon>
        <taxon>Ecdysozoa</taxon>
        <taxon>Arthropoda</taxon>
        <taxon>Chelicerata</taxon>
        <taxon>Arachnida</taxon>
        <taxon>Araneae</taxon>
        <taxon>Araneomorphae</taxon>
        <taxon>Entelegynae</taxon>
        <taxon>Araneoidea</taxon>
        <taxon>Araneidae</taxon>
        <taxon>Argiope</taxon>
    </lineage>
</organism>
<feature type="transmembrane region" description="Helical" evidence="1">
    <location>
        <begin position="325"/>
        <end position="343"/>
    </location>
</feature>
<keyword evidence="5" id="KW-1185">Reference proteome</keyword>
<feature type="transmembrane region" description="Helical" evidence="1">
    <location>
        <begin position="497"/>
        <end position="520"/>
    </location>
</feature>
<dbReference type="PANTHER" id="PTHR11161">
    <property type="entry name" value="O-ACYLTRANSFERASE"/>
    <property type="match status" value="1"/>
</dbReference>
<evidence type="ECO:0000256" key="2">
    <source>
        <dbReference type="SAM" id="SignalP"/>
    </source>
</evidence>
<keyword evidence="2" id="KW-0732">Signal</keyword>
<dbReference type="InterPro" id="IPR006621">
    <property type="entry name" value="Nose-resist-to-fluoxetine_N"/>
</dbReference>
<dbReference type="InterPro" id="IPR052728">
    <property type="entry name" value="O2_lipid_transport_reg"/>
</dbReference>
<dbReference type="GO" id="GO:0016747">
    <property type="term" value="F:acyltransferase activity, transferring groups other than amino-acyl groups"/>
    <property type="evidence" value="ECO:0007669"/>
    <property type="project" value="InterPro"/>
</dbReference>
<dbReference type="PANTHER" id="PTHR11161:SF0">
    <property type="entry name" value="O-ACYLTRANSFERASE LIKE PROTEIN"/>
    <property type="match status" value="1"/>
</dbReference>
<feature type="transmembrane region" description="Helical" evidence="1">
    <location>
        <begin position="363"/>
        <end position="385"/>
    </location>
</feature>